<protein>
    <submittedName>
        <fullName evidence="2">Uncharacterized protein</fullName>
    </submittedName>
</protein>
<proteinExistence type="predicted"/>
<dbReference type="AlphaFoldDB" id="A0A1D1XP73"/>
<accession>A0A1D1XP73</accession>
<name>A0A1D1XP73_9ARAE</name>
<dbReference type="EMBL" id="GDJX01023748">
    <property type="protein sequence ID" value="JAT44188.1"/>
    <property type="molecule type" value="Transcribed_RNA"/>
</dbReference>
<reference evidence="2" key="1">
    <citation type="submission" date="2015-07" db="EMBL/GenBank/DDBJ databases">
        <title>Transcriptome Assembly of Anthurium amnicola.</title>
        <authorList>
            <person name="Suzuki J."/>
        </authorList>
    </citation>
    <scope>NUCLEOTIDE SEQUENCE</scope>
</reference>
<evidence type="ECO:0000256" key="1">
    <source>
        <dbReference type="SAM" id="MobiDB-lite"/>
    </source>
</evidence>
<feature type="region of interest" description="Disordered" evidence="1">
    <location>
        <begin position="13"/>
        <end position="164"/>
    </location>
</feature>
<feature type="compositionally biased region" description="Basic and acidic residues" evidence="1">
    <location>
        <begin position="99"/>
        <end position="110"/>
    </location>
</feature>
<sequence length="164" mass="18256">MCLRDLWCLGSTAAEGDSPWESPTTRGIPKGSMREDTNVYPPARAPLTADDATGGTSRNGGASYERREGRAQLPPNDQDHARNVYKDTEPEESTYQRQPKSDHARSTYKAEDEEEEPARKGKPKKPYAAEPTGKPRAARGEKKTMIADKADVYTEKDYKFSDSE</sequence>
<organism evidence="2">
    <name type="scientific">Anthurium amnicola</name>
    <dbReference type="NCBI Taxonomy" id="1678845"/>
    <lineage>
        <taxon>Eukaryota</taxon>
        <taxon>Viridiplantae</taxon>
        <taxon>Streptophyta</taxon>
        <taxon>Embryophyta</taxon>
        <taxon>Tracheophyta</taxon>
        <taxon>Spermatophyta</taxon>
        <taxon>Magnoliopsida</taxon>
        <taxon>Liliopsida</taxon>
        <taxon>Araceae</taxon>
        <taxon>Pothoideae</taxon>
        <taxon>Potheae</taxon>
        <taxon>Anthurium</taxon>
    </lineage>
</organism>
<feature type="compositionally biased region" description="Basic and acidic residues" evidence="1">
    <location>
        <begin position="77"/>
        <end position="88"/>
    </location>
</feature>
<feature type="compositionally biased region" description="Basic and acidic residues" evidence="1">
    <location>
        <begin position="138"/>
        <end position="164"/>
    </location>
</feature>
<gene>
    <name evidence="2" type="ORF">g.28704</name>
</gene>
<evidence type="ECO:0000313" key="2">
    <source>
        <dbReference type="EMBL" id="JAT44188.1"/>
    </source>
</evidence>